<dbReference type="InterPro" id="IPR009560">
    <property type="entry name" value="DUF1176"/>
</dbReference>
<reference evidence="2 3" key="1">
    <citation type="submission" date="2014-01" db="EMBL/GenBank/DDBJ databases">
        <title>Genome sequence determination for a cystic fibrosis isolate, Inquilinus limosus.</title>
        <authorList>
            <person name="Pino M."/>
            <person name="Di Conza J."/>
            <person name="Gutkind G."/>
        </authorList>
    </citation>
    <scope>NUCLEOTIDE SEQUENCE [LARGE SCALE GENOMIC DNA]</scope>
    <source>
        <strain evidence="2 3">MP06</strain>
    </source>
</reference>
<feature type="chain" id="PRO_5001968165" description="DUF1176 domain-containing protein" evidence="1">
    <location>
        <begin position="17"/>
        <end position="174"/>
    </location>
</feature>
<dbReference type="Proteomes" id="UP000029995">
    <property type="component" value="Unassembled WGS sequence"/>
</dbReference>
<feature type="non-terminal residue" evidence="2">
    <location>
        <position position="174"/>
    </location>
</feature>
<gene>
    <name evidence="2" type="ORF">P409_21040</name>
</gene>
<organism evidence="2 3">
    <name type="scientific">Inquilinus limosus MP06</name>
    <dbReference type="NCBI Taxonomy" id="1398085"/>
    <lineage>
        <taxon>Bacteria</taxon>
        <taxon>Pseudomonadati</taxon>
        <taxon>Pseudomonadota</taxon>
        <taxon>Alphaproteobacteria</taxon>
        <taxon>Rhodospirillales</taxon>
        <taxon>Rhodospirillaceae</taxon>
        <taxon>Inquilinus</taxon>
    </lineage>
</organism>
<evidence type="ECO:0008006" key="4">
    <source>
        <dbReference type="Google" id="ProtNLM"/>
    </source>
</evidence>
<name>A0A0A0D1A9_9PROT</name>
<sequence>MLLAFGLLGITVPALAAPPDLPLYREFRDWQTACDNTGRCEAKGFSREEGSDAISVVRVTREAGPAGAIEIVLESDTGFDRADIRIAGGGSKRGGPRVDPTLWSGESAGDGGGQLMLRDPAGAVAFLSGLRNADSLRLGKAGTVSLDGMTAALLAMDDAQGRVGTATALIRRGD</sequence>
<keyword evidence="1" id="KW-0732">Signal</keyword>
<comment type="caution">
    <text evidence="2">The sequence shown here is derived from an EMBL/GenBank/DDBJ whole genome shotgun (WGS) entry which is preliminary data.</text>
</comment>
<dbReference type="EMBL" id="JANX01000308">
    <property type="protein sequence ID" value="KGM32496.1"/>
    <property type="molecule type" value="Genomic_DNA"/>
</dbReference>
<proteinExistence type="predicted"/>
<dbReference type="AlphaFoldDB" id="A0A0A0D1A9"/>
<protein>
    <recommendedName>
        <fullName evidence="4">DUF1176 domain-containing protein</fullName>
    </recommendedName>
</protein>
<feature type="signal peptide" evidence="1">
    <location>
        <begin position="1"/>
        <end position="16"/>
    </location>
</feature>
<evidence type="ECO:0000256" key="1">
    <source>
        <dbReference type="SAM" id="SignalP"/>
    </source>
</evidence>
<accession>A0A0A0D1A9</accession>
<dbReference type="Pfam" id="PF06674">
    <property type="entry name" value="DUF1176"/>
    <property type="match status" value="1"/>
</dbReference>
<evidence type="ECO:0000313" key="3">
    <source>
        <dbReference type="Proteomes" id="UP000029995"/>
    </source>
</evidence>
<evidence type="ECO:0000313" key="2">
    <source>
        <dbReference type="EMBL" id="KGM32496.1"/>
    </source>
</evidence>